<dbReference type="GO" id="GO:0048468">
    <property type="term" value="P:cell development"/>
    <property type="evidence" value="ECO:0007669"/>
    <property type="project" value="UniProtKB-ARBA"/>
</dbReference>
<comment type="subcellular location">
    <subcellularLocation>
        <location evidence="2">Endomembrane system</location>
    </subcellularLocation>
    <subcellularLocation>
        <location evidence="1">Membrane</location>
        <topology evidence="1">Single-pass membrane protein</topology>
    </subcellularLocation>
</comment>
<evidence type="ECO:0000256" key="1">
    <source>
        <dbReference type="ARBA" id="ARBA00004167"/>
    </source>
</evidence>
<dbReference type="InterPro" id="IPR007110">
    <property type="entry name" value="Ig-like_dom"/>
</dbReference>
<name>A0A8J2LM00_9HEXA</name>
<comment type="catalytic activity">
    <reaction evidence="10">
        <text>L-tyrosyl-[protein] + ATP = O-phospho-L-tyrosyl-[protein] + ADP + H(+)</text>
        <dbReference type="Rhea" id="RHEA:10596"/>
        <dbReference type="Rhea" id="RHEA-COMP:10136"/>
        <dbReference type="Rhea" id="RHEA-COMP:20101"/>
        <dbReference type="ChEBI" id="CHEBI:15378"/>
        <dbReference type="ChEBI" id="CHEBI:30616"/>
        <dbReference type="ChEBI" id="CHEBI:46858"/>
        <dbReference type="ChEBI" id="CHEBI:61978"/>
        <dbReference type="ChEBI" id="CHEBI:456216"/>
        <dbReference type="EC" id="2.7.10.1"/>
    </reaction>
</comment>
<dbReference type="GO" id="GO:0005886">
    <property type="term" value="C:plasma membrane"/>
    <property type="evidence" value="ECO:0007669"/>
    <property type="project" value="TreeGrafter"/>
</dbReference>
<dbReference type="InterPro" id="IPR003599">
    <property type="entry name" value="Ig_sub"/>
</dbReference>
<dbReference type="FunFam" id="3.30.200.20:FF:000586">
    <property type="entry name" value="Receptor protein-tyrosine kinase"/>
    <property type="match status" value="1"/>
</dbReference>
<dbReference type="OrthoDB" id="3256376at2759"/>
<feature type="non-terminal residue" evidence="16">
    <location>
        <position position="1"/>
    </location>
</feature>
<evidence type="ECO:0000256" key="11">
    <source>
        <dbReference type="PROSITE-ProRule" id="PRU10141"/>
    </source>
</evidence>
<keyword evidence="5" id="KW-0418">Kinase</keyword>
<dbReference type="InterPro" id="IPR000719">
    <property type="entry name" value="Prot_kinase_dom"/>
</dbReference>
<dbReference type="GO" id="GO:0030182">
    <property type="term" value="P:neuron differentiation"/>
    <property type="evidence" value="ECO:0007669"/>
    <property type="project" value="UniProtKB-ARBA"/>
</dbReference>
<dbReference type="Pfam" id="PF07714">
    <property type="entry name" value="PK_Tyr_Ser-Thr"/>
    <property type="match status" value="1"/>
</dbReference>
<protein>
    <recommendedName>
        <fullName evidence="18">Vascular endothelial growth factor receptor 1</fullName>
    </recommendedName>
</protein>
<evidence type="ECO:0000259" key="14">
    <source>
        <dbReference type="PROSITE" id="PS50011"/>
    </source>
</evidence>
<dbReference type="CDD" id="cd00192">
    <property type="entry name" value="PTKc"/>
    <property type="match status" value="1"/>
</dbReference>
<accession>A0A8J2LM00</accession>
<dbReference type="GO" id="GO:0050793">
    <property type="term" value="P:regulation of developmental process"/>
    <property type="evidence" value="ECO:0007669"/>
    <property type="project" value="UniProtKB-ARBA"/>
</dbReference>
<dbReference type="Proteomes" id="UP000708208">
    <property type="component" value="Unassembled WGS sequence"/>
</dbReference>
<evidence type="ECO:0000256" key="3">
    <source>
        <dbReference type="ARBA" id="ARBA00022679"/>
    </source>
</evidence>
<dbReference type="PANTHER" id="PTHR24416:SF600">
    <property type="entry name" value="PDGF- AND VEGF-RECEPTOR RELATED, ISOFORM J"/>
    <property type="match status" value="1"/>
</dbReference>
<dbReference type="GO" id="GO:0012505">
    <property type="term" value="C:endomembrane system"/>
    <property type="evidence" value="ECO:0007669"/>
    <property type="project" value="UniProtKB-SubCell"/>
</dbReference>
<keyword evidence="9" id="KW-1015">Disulfide bond</keyword>
<feature type="domain" description="Protein kinase" evidence="14">
    <location>
        <begin position="821"/>
        <end position="1138"/>
    </location>
</feature>
<dbReference type="InterPro" id="IPR017441">
    <property type="entry name" value="Protein_kinase_ATP_BS"/>
</dbReference>
<dbReference type="PROSITE" id="PS00107">
    <property type="entry name" value="PROTEIN_KINASE_ATP"/>
    <property type="match status" value="1"/>
</dbReference>
<keyword evidence="4 11" id="KW-0547">Nucleotide-binding</keyword>
<comment type="caution">
    <text evidence="16">The sequence shown here is derived from an EMBL/GenBank/DDBJ whole genome shotgun (WGS) entry which is preliminary data.</text>
</comment>
<keyword evidence="8" id="KW-0829">Tyrosine-protein kinase</keyword>
<proteinExistence type="predicted"/>
<dbReference type="PROSITE" id="PS50011">
    <property type="entry name" value="PROTEIN_KINASE_DOM"/>
    <property type="match status" value="1"/>
</dbReference>
<keyword evidence="12" id="KW-0812">Transmembrane</keyword>
<dbReference type="GO" id="GO:0051130">
    <property type="term" value="P:positive regulation of cellular component organization"/>
    <property type="evidence" value="ECO:0007669"/>
    <property type="project" value="UniProtKB-ARBA"/>
</dbReference>
<dbReference type="GO" id="GO:0043235">
    <property type="term" value="C:receptor complex"/>
    <property type="evidence" value="ECO:0007669"/>
    <property type="project" value="TreeGrafter"/>
</dbReference>
<dbReference type="InterPro" id="IPR050122">
    <property type="entry name" value="RTK"/>
</dbReference>
<dbReference type="PROSITE" id="PS00109">
    <property type="entry name" value="PROTEIN_KINASE_TYR"/>
    <property type="match status" value="1"/>
</dbReference>
<dbReference type="FunFam" id="1.10.510.10:FF:001512">
    <property type="entry name" value="Receptor tyrosine-protein kinase erbB-2"/>
    <property type="match status" value="1"/>
</dbReference>
<dbReference type="PIRSF" id="PIRSF000615">
    <property type="entry name" value="TyrPK_CSF1-R"/>
    <property type="match status" value="1"/>
</dbReference>
<keyword evidence="3" id="KW-0808">Transferase</keyword>
<dbReference type="InterPro" id="IPR003598">
    <property type="entry name" value="Ig_sub2"/>
</dbReference>
<feature type="binding site" evidence="11">
    <location>
        <position position="855"/>
    </location>
    <ligand>
        <name>ATP</name>
        <dbReference type="ChEBI" id="CHEBI:30616"/>
    </ligand>
</feature>
<organism evidence="16 17">
    <name type="scientific">Allacma fusca</name>
    <dbReference type="NCBI Taxonomy" id="39272"/>
    <lineage>
        <taxon>Eukaryota</taxon>
        <taxon>Metazoa</taxon>
        <taxon>Ecdysozoa</taxon>
        <taxon>Arthropoda</taxon>
        <taxon>Hexapoda</taxon>
        <taxon>Collembola</taxon>
        <taxon>Symphypleona</taxon>
        <taxon>Sminthuridae</taxon>
        <taxon>Allacma</taxon>
    </lineage>
</organism>
<evidence type="ECO:0000256" key="13">
    <source>
        <dbReference type="SAM" id="SignalP"/>
    </source>
</evidence>
<dbReference type="AlphaFoldDB" id="A0A8J2LM00"/>
<evidence type="ECO:0000313" key="16">
    <source>
        <dbReference type="EMBL" id="CAG7825664.1"/>
    </source>
</evidence>
<reference evidence="16" key="1">
    <citation type="submission" date="2021-06" db="EMBL/GenBank/DDBJ databases">
        <authorList>
            <person name="Hodson N. C."/>
            <person name="Mongue J. A."/>
            <person name="Jaron S. K."/>
        </authorList>
    </citation>
    <scope>NUCLEOTIDE SEQUENCE</scope>
</reference>
<evidence type="ECO:0000256" key="2">
    <source>
        <dbReference type="ARBA" id="ARBA00004308"/>
    </source>
</evidence>
<feature type="transmembrane region" description="Helical" evidence="12">
    <location>
        <begin position="743"/>
        <end position="765"/>
    </location>
</feature>
<keyword evidence="13" id="KW-0732">Signal</keyword>
<evidence type="ECO:0000256" key="12">
    <source>
        <dbReference type="SAM" id="Phobius"/>
    </source>
</evidence>
<evidence type="ECO:0000256" key="8">
    <source>
        <dbReference type="ARBA" id="ARBA00023137"/>
    </source>
</evidence>
<dbReference type="InterPro" id="IPR008266">
    <property type="entry name" value="Tyr_kinase_AS"/>
</dbReference>
<dbReference type="GO" id="GO:0007169">
    <property type="term" value="P:cell surface receptor protein tyrosine kinase signaling pathway"/>
    <property type="evidence" value="ECO:0007669"/>
    <property type="project" value="TreeGrafter"/>
</dbReference>
<dbReference type="GO" id="GO:0005524">
    <property type="term" value="F:ATP binding"/>
    <property type="evidence" value="ECO:0007669"/>
    <property type="project" value="UniProtKB-UniRule"/>
</dbReference>
<dbReference type="EMBL" id="CAJVCH010537135">
    <property type="protein sequence ID" value="CAG7825664.1"/>
    <property type="molecule type" value="Genomic_DNA"/>
</dbReference>
<dbReference type="CDD" id="cd00096">
    <property type="entry name" value="Ig"/>
    <property type="match status" value="1"/>
</dbReference>
<evidence type="ECO:0000259" key="15">
    <source>
        <dbReference type="PROSITE" id="PS50835"/>
    </source>
</evidence>
<evidence type="ECO:0000256" key="10">
    <source>
        <dbReference type="ARBA" id="ARBA00051243"/>
    </source>
</evidence>
<feature type="chain" id="PRO_5035323212" description="Vascular endothelial growth factor receptor 1" evidence="13">
    <location>
        <begin position="24"/>
        <end position="1138"/>
    </location>
</feature>
<evidence type="ECO:0000256" key="7">
    <source>
        <dbReference type="ARBA" id="ARBA00023136"/>
    </source>
</evidence>
<dbReference type="InterPro" id="IPR001245">
    <property type="entry name" value="Ser-Thr/Tyr_kinase_cat_dom"/>
</dbReference>
<keyword evidence="17" id="KW-1185">Reference proteome</keyword>
<dbReference type="PANTHER" id="PTHR24416">
    <property type="entry name" value="TYROSINE-PROTEIN KINASE RECEPTOR"/>
    <property type="match status" value="1"/>
</dbReference>
<dbReference type="SMART" id="SM00409">
    <property type="entry name" value="IG"/>
    <property type="match status" value="2"/>
</dbReference>
<evidence type="ECO:0008006" key="18">
    <source>
        <dbReference type="Google" id="ProtNLM"/>
    </source>
</evidence>
<evidence type="ECO:0000256" key="5">
    <source>
        <dbReference type="ARBA" id="ARBA00022777"/>
    </source>
</evidence>
<dbReference type="GO" id="GO:0004714">
    <property type="term" value="F:transmembrane receptor protein tyrosine kinase activity"/>
    <property type="evidence" value="ECO:0007669"/>
    <property type="project" value="UniProtKB-EC"/>
</dbReference>
<evidence type="ECO:0000256" key="6">
    <source>
        <dbReference type="ARBA" id="ARBA00022840"/>
    </source>
</evidence>
<dbReference type="Pfam" id="PF13927">
    <property type="entry name" value="Ig_3"/>
    <property type="match status" value="1"/>
</dbReference>
<keyword evidence="12" id="KW-1133">Transmembrane helix</keyword>
<feature type="signal peptide" evidence="13">
    <location>
        <begin position="1"/>
        <end position="23"/>
    </location>
</feature>
<evidence type="ECO:0000256" key="4">
    <source>
        <dbReference type="ARBA" id="ARBA00022741"/>
    </source>
</evidence>
<keyword evidence="6 11" id="KW-0067">ATP-binding</keyword>
<feature type="domain" description="Ig-like" evidence="15">
    <location>
        <begin position="613"/>
        <end position="727"/>
    </location>
</feature>
<keyword evidence="7 12" id="KW-0472">Membrane</keyword>
<gene>
    <name evidence="16" type="ORF">AFUS01_LOCUS35765</name>
</gene>
<evidence type="ECO:0000313" key="17">
    <source>
        <dbReference type="Proteomes" id="UP000708208"/>
    </source>
</evidence>
<evidence type="ECO:0000256" key="9">
    <source>
        <dbReference type="ARBA" id="ARBA00023157"/>
    </source>
</evidence>
<dbReference type="SMART" id="SM00408">
    <property type="entry name" value="IGc2"/>
    <property type="match status" value="1"/>
</dbReference>
<sequence length="1138" mass="128302">MLKGKLLLICVFLVLQRVCYICTDDIKVIAPHVPPRISWIQPEFNDTDVKEGVVELNVTSLADQPNKNCFILNCHADYPISWLYETKTMPVVEIRHSRGRNLEEGQGKYIYNSQFHLCTVSSLFTGWYNCTGTTHPIMPGESNEPRTGLYIFLRDGGENRLLWRNSIKIVNMPANSDAVLLPCIVDTSLKDTQVQLFHKGRLYNDTVYDPKSGFQVTLKKPLDPRGVSFECRVFHGQMDNVSPDFQVVRVHPETDVEIEPKTISIPKGDGDNVVLKCSAKTAITMSRNGHDIQNKVKFINGRHVLEMESDRMGGLYSCIRGGPENGSDVLHNERIANWNVVYFDPGRQVEINMTKLSSNKIQCDAGRGFSDVEFRQSKCHTGPECKQLESSWKNRTDRCESYPPNVWEPMTRPFQGCGRSSRSCKIYSVESSGFVQCFAKELDCGGVGDSKINCDGKITSVVAKRSRSTRRVTPIEILQCTSVKQTPFSKFGLLSVEGMCAMINRKNSIWKIQCYANRRYFIGGLRWEYSFSSNWTETFPIYDNRTVKGVPGILSSIKEIFDEDNIKSTLTIFMEQEPSQDFEGFMHCLAPKFGETGEERIFTKVQMRKEKAPLFETGNQPESIELSVGYQGNLSCAVDAYPLPEILWYKQEKLPNDTEYTDIPINTYDSEQLSEFKDLSLADHNQTLIFQSFRDSQQGRYKCVARLRHVLHIKKNHEEITQSLNITALKIMTVSSSGDRRSVLIIVIVVVSVFCALALVAAFFYNRRFQLEKMRACVLTDMEIYEFINGNPSAYDEDLDIAEQPYVMPYNMAYEFAKSKLVFGKQLGSGAYGTVLKAEATGITEPGVVSTVAVKTIAPSADILYLKALLAELKVMIHIGKHTNVVSLLGACTVNLKQREVFVIVEYCQFGNLQQYLHKSRTKFKDQIVNDKVSPSASLQTRSTGSGYCSYIPDTDPISESAASVNIATGSASYQTSGSTGSSEQPLWRNNMQGDYKESDFLELNTTDLINWAYQIANGMAYLASKKVFHGDLAARNILLARNKVVKVADFGLARHVYKETNYIKSQNCPLPVKWMAIESLLRLEFSTQSDVWSFGVVLWEMFSLGYVPYPGVEVDGDFVHKLIGGYRMSAPRYCTNA</sequence>
<dbReference type="PROSITE" id="PS50835">
    <property type="entry name" value="IG_LIKE"/>
    <property type="match status" value="1"/>
</dbReference>